<dbReference type="Gene3D" id="1.10.10.10">
    <property type="entry name" value="Winged helix-like DNA-binding domain superfamily/Winged helix DNA-binding domain"/>
    <property type="match status" value="1"/>
</dbReference>
<dbReference type="GO" id="GO:0003700">
    <property type="term" value="F:DNA-binding transcription factor activity"/>
    <property type="evidence" value="ECO:0007669"/>
    <property type="project" value="InterPro"/>
</dbReference>
<dbReference type="SUPFAM" id="SSF46785">
    <property type="entry name" value="Winged helix' DNA-binding domain"/>
    <property type="match status" value="1"/>
</dbReference>
<keyword evidence="1" id="KW-0175">Coiled coil</keyword>
<evidence type="ECO:0000259" key="2">
    <source>
        <dbReference type="PROSITE" id="PS50995"/>
    </source>
</evidence>
<comment type="caution">
    <text evidence="3">The sequence shown here is derived from an EMBL/GenBank/DDBJ whole genome shotgun (WGS) entry which is preliminary data.</text>
</comment>
<dbReference type="InterPro" id="IPR036388">
    <property type="entry name" value="WH-like_DNA-bd_sf"/>
</dbReference>
<dbReference type="NCBIfam" id="TIGR04176">
    <property type="entry name" value="MarR_EPS"/>
    <property type="match status" value="1"/>
</dbReference>
<sequence length="117" mass="13603">MSQRSKIRDDARFRALRLLHKNPEMSQRELARDIGISAGAVHYVLNALFDKGLVEFRKFTAAEDKRRYAYILTTEGLAQKTALTQSFLTRKREEYEALKEEIKALQSDIDREQAARE</sequence>
<dbReference type="AlphaFoldDB" id="A0A2T8HS89"/>
<dbReference type="InterPro" id="IPR000835">
    <property type="entry name" value="HTH_MarR-typ"/>
</dbReference>
<dbReference type="InterPro" id="IPR011991">
    <property type="entry name" value="ArsR-like_HTH"/>
</dbReference>
<proteinExistence type="predicted"/>
<dbReference type="SMART" id="SM00347">
    <property type="entry name" value="HTH_MARR"/>
    <property type="match status" value="1"/>
</dbReference>
<dbReference type="EMBL" id="QDKM01000006">
    <property type="protein sequence ID" value="PVH28243.1"/>
    <property type="molecule type" value="Genomic_DNA"/>
</dbReference>
<name>A0A2T8HS89_9RHOB</name>
<accession>A0A2T8HS89</accession>
<feature type="coiled-coil region" evidence="1">
    <location>
        <begin position="88"/>
        <end position="115"/>
    </location>
</feature>
<protein>
    <submittedName>
        <fullName evidence="3">MarR family EPS-associated transcriptional regulator</fullName>
    </submittedName>
</protein>
<keyword evidence="4" id="KW-1185">Reference proteome</keyword>
<dbReference type="OrthoDB" id="8537236at2"/>
<reference evidence="3 4" key="1">
    <citation type="submission" date="2018-04" db="EMBL/GenBank/DDBJ databases">
        <title>Pararhodobacter oceanense sp. nov., isolated from marine intertidal sediment.</title>
        <authorList>
            <person name="Wang X.-L."/>
            <person name="Du Z.-J."/>
        </authorList>
    </citation>
    <scope>NUCLEOTIDE SEQUENCE [LARGE SCALE GENOMIC DNA]</scope>
    <source>
        <strain evidence="3 4">AM505</strain>
    </source>
</reference>
<dbReference type="Pfam" id="PF13412">
    <property type="entry name" value="HTH_24"/>
    <property type="match status" value="1"/>
</dbReference>
<gene>
    <name evidence="3" type="ORF">DDE20_14180</name>
</gene>
<evidence type="ECO:0000313" key="3">
    <source>
        <dbReference type="EMBL" id="PVH28243.1"/>
    </source>
</evidence>
<dbReference type="InterPro" id="IPR026433">
    <property type="entry name" value="MarR_EPS"/>
</dbReference>
<dbReference type="RefSeq" id="WP_116559164.1">
    <property type="nucleotide sequence ID" value="NZ_QDKM01000006.1"/>
</dbReference>
<dbReference type="PROSITE" id="PS50995">
    <property type="entry name" value="HTH_MARR_2"/>
    <property type="match status" value="1"/>
</dbReference>
<organism evidence="3 4">
    <name type="scientific">Pararhodobacter oceanensis</name>
    <dbReference type="NCBI Taxonomy" id="2172121"/>
    <lineage>
        <taxon>Bacteria</taxon>
        <taxon>Pseudomonadati</taxon>
        <taxon>Pseudomonadota</taxon>
        <taxon>Alphaproteobacteria</taxon>
        <taxon>Rhodobacterales</taxon>
        <taxon>Paracoccaceae</taxon>
        <taxon>Pararhodobacter</taxon>
    </lineage>
</organism>
<feature type="domain" description="HTH marR-type" evidence="2">
    <location>
        <begin position="1"/>
        <end position="117"/>
    </location>
</feature>
<evidence type="ECO:0000256" key="1">
    <source>
        <dbReference type="SAM" id="Coils"/>
    </source>
</evidence>
<dbReference type="InterPro" id="IPR036390">
    <property type="entry name" value="WH_DNA-bd_sf"/>
</dbReference>
<evidence type="ECO:0000313" key="4">
    <source>
        <dbReference type="Proteomes" id="UP000245911"/>
    </source>
</evidence>
<dbReference type="Proteomes" id="UP000245911">
    <property type="component" value="Unassembled WGS sequence"/>
</dbReference>
<dbReference type="CDD" id="cd00090">
    <property type="entry name" value="HTH_ARSR"/>
    <property type="match status" value="1"/>
</dbReference>